<dbReference type="AlphaFoldDB" id="A0A9J7WUX2"/>
<feature type="compositionally biased region" description="Basic residues" evidence="1">
    <location>
        <begin position="208"/>
        <end position="224"/>
    </location>
</feature>
<reference evidence="2" key="1">
    <citation type="submission" date="2025-08" db="UniProtKB">
        <authorList>
            <consortium name="Ensembl"/>
        </authorList>
    </citation>
    <scope>IDENTIFICATION</scope>
</reference>
<proteinExistence type="predicted"/>
<protein>
    <submittedName>
        <fullName evidence="2">Nucleolar protein 12</fullName>
    </submittedName>
</protein>
<reference evidence="2" key="2">
    <citation type="submission" date="2025-09" db="UniProtKB">
        <authorList>
            <consortium name="Ensembl"/>
        </authorList>
    </citation>
    <scope>IDENTIFICATION</scope>
</reference>
<organism evidence="2 3">
    <name type="scientific">Cyprinus carpio carpio</name>
    <dbReference type="NCBI Taxonomy" id="630221"/>
    <lineage>
        <taxon>Eukaryota</taxon>
        <taxon>Metazoa</taxon>
        <taxon>Chordata</taxon>
        <taxon>Craniata</taxon>
        <taxon>Vertebrata</taxon>
        <taxon>Euteleostomi</taxon>
        <taxon>Actinopterygii</taxon>
        <taxon>Neopterygii</taxon>
        <taxon>Teleostei</taxon>
        <taxon>Ostariophysi</taxon>
        <taxon>Cypriniformes</taxon>
        <taxon>Cyprinidae</taxon>
        <taxon>Cyprininae</taxon>
        <taxon>Cyprinus</taxon>
    </lineage>
</organism>
<feature type="compositionally biased region" description="Basic and acidic residues" evidence="1">
    <location>
        <begin position="131"/>
        <end position="147"/>
    </location>
</feature>
<feature type="region of interest" description="Disordered" evidence="1">
    <location>
        <begin position="18"/>
        <end position="46"/>
    </location>
</feature>
<dbReference type="Ensembl" id="ENSCCRT00000182688.1">
    <property type="protein sequence ID" value="ENSCCRP00000098609.1"/>
    <property type="gene ID" value="ENSCCRG00000073700.1"/>
</dbReference>
<evidence type="ECO:0000256" key="1">
    <source>
        <dbReference type="SAM" id="MobiDB-lite"/>
    </source>
</evidence>
<feature type="compositionally biased region" description="Basic and acidic residues" evidence="1">
    <location>
        <begin position="186"/>
        <end position="198"/>
    </location>
</feature>
<dbReference type="Proteomes" id="UP001108240">
    <property type="component" value="Unplaced"/>
</dbReference>
<accession>A0A9J7WUX2</accession>
<name>A0A9J7WUX2_CYPCA</name>
<feature type="compositionally biased region" description="Basic residues" evidence="1">
    <location>
        <begin position="176"/>
        <end position="185"/>
    </location>
</feature>
<dbReference type="GeneTree" id="ENSGT00390000015973"/>
<feature type="region of interest" description="Disordered" evidence="1">
    <location>
        <begin position="131"/>
        <end position="159"/>
    </location>
</feature>
<sequence length="232" mass="26780">MFSELWCACANQRVPDGFPQAKGGAEESGAGGDEEQAERGAEARQRRGESVMKVMMMMMMMMKQLLTALIFLQRHKEYLKMLQERRQALDEADELVDAITATKESIQYDHPNHTVTVTTISDLDLSADRLLETDKRDEERKEEDGEKIQALPRTAGNPLMSEKIQRLTASLNSLTKQKKRRRKWKPKQEVRRGSHQSDWKSSSFTNNKKLRKGKSTKAQRRKRTGRNERNQD</sequence>
<evidence type="ECO:0000313" key="2">
    <source>
        <dbReference type="Ensembl" id="ENSCCRP00000098609.1"/>
    </source>
</evidence>
<keyword evidence="3" id="KW-1185">Reference proteome</keyword>
<evidence type="ECO:0000313" key="3">
    <source>
        <dbReference type="Proteomes" id="UP001108240"/>
    </source>
</evidence>
<feature type="region of interest" description="Disordered" evidence="1">
    <location>
        <begin position="173"/>
        <end position="232"/>
    </location>
</feature>
<feature type="compositionally biased region" description="Basic and acidic residues" evidence="1">
    <location>
        <begin position="37"/>
        <end position="46"/>
    </location>
</feature>